<keyword evidence="2" id="KW-1185">Reference proteome</keyword>
<comment type="caution">
    <text evidence="1">The sequence shown here is derived from an EMBL/GenBank/DDBJ whole genome shotgun (WGS) entry which is preliminary data.</text>
</comment>
<accession>A0A418WGY9</accession>
<reference evidence="1 2" key="1">
    <citation type="submission" date="2018-09" db="EMBL/GenBank/DDBJ databases">
        <authorList>
            <person name="Zhu H."/>
        </authorList>
    </citation>
    <scope>NUCLEOTIDE SEQUENCE [LARGE SCALE GENOMIC DNA]</scope>
    <source>
        <strain evidence="1 2">K1W22B-8</strain>
    </source>
</reference>
<organism evidence="1 2">
    <name type="scientific">Oleomonas cavernae</name>
    <dbReference type="NCBI Taxonomy" id="2320859"/>
    <lineage>
        <taxon>Bacteria</taxon>
        <taxon>Pseudomonadati</taxon>
        <taxon>Pseudomonadota</taxon>
        <taxon>Alphaproteobacteria</taxon>
        <taxon>Acetobacterales</taxon>
        <taxon>Acetobacteraceae</taxon>
        <taxon>Oleomonas</taxon>
    </lineage>
</organism>
<dbReference type="AlphaFoldDB" id="A0A418WGY9"/>
<gene>
    <name evidence="1" type="ORF">D3874_21960</name>
</gene>
<evidence type="ECO:0000313" key="1">
    <source>
        <dbReference type="EMBL" id="RJF89307.1"/>
    </source>
</evidence>
<name>A0A418WGY9_9PROT</name>
<evidence type="ECO:0000313" key="2">
    <source>
        <dbReference type="Proteomes" id="UP000284605"/>
    </source>
</evidence>
<sequence length="199" mass="22074">MPKGLGGIIPTDWHIDGLTEVRLTSLAAGLADRLFRMKSIFHDEFNVFDRVLPNNSRPGGGRWWTGPYQPEIGFRAIVLIRARYELRGAPFRRFVDGVMAPALLAAGAQELRTHVFQPGGRFTQWTPDVLHDQPANRTYAGALIIGTKDRAAFDKLLGSASVQSTLPAQLRHCVAMHAYAVENTYPVILGGQRQPVTWN</sequence>
<dbReference type="Proteomes" id="UP000284605">
    <property type="component" value="Unassembled WGS sequence"/>
</dbReference>
<proteinExistence type="predicted"/>
<dbReference type="EMBL" id="QYUK01000011">
    <property type="protein sequence ID" value="RJF89307.1"/>
    <property type="molecule type" value="Genomic_DNA"/>
</dbReference>
<protein>
    <submittedName>
        <fullName evidence="1">Uncharacterized protein</fullName>
    </submittedName>
</protein>